<dbReference type="PANTHER" id="PTHR33840">
    <property type="match status" value="1"/>
</dbReference>
<proteinExistence type="predicted"/>
<evidence type="ECO:0000313" key="2">
    <source>
        <dbReference type="EMBL" id="MCW3161526.1"/>
    </source>
</evidence>
<evidence type="ECO:0000259" key="1">
    <source>
        <dbReference type="Pfam" id="PF09994"/>
    </source>
</evidence>
<dbReference type="Proteomes" id="UP001163719">
    <property type="component" value="Unassembled WGS sequence"/>
</dbReference>
<protein>
    <submittedName>
        <fullName evidence="2">DUF2235 domain-containing protein</fullName>
    </submittedName>
</protein>
<feature type="domain" description="T6SS Phospholipase effector Tle1-like catalytic" evidence="1">
    <location>
        <begin position="66"/>
        <end position="344"/>
    </location>
</feature>
<dbReference type="Pfam" id="PF09994">
    <property type="entry name" value="T6SS_Tle1-like_cat"/>
    <property type="match status" value="1"/>
</dbReference>
<comment type="caution">
    <text evidence="2">The sequence shown here is derived from an EMBL/GenBank/DDBJ whole genome shotgun (WGS) entry which is preliminary data.</text>
</comment>
<organism evidence="2 3">
    <name type="scientific">Chryseobacterium oryctis</name>
    <dbReference type="NCBI Taxonomy" id="2952618"/>
    <lineage>
        <taxon>Bacteria</taxon>
        <taxon>Pseudomonadati</taxon>
        <taxon>Bacteroidota</taxon>
        <taxon>Flavobacteriia</taxon>
        <taxon>Flavobacteriales</taxon>
        <taxon>Weeksellaceae</taxon>
        <taxon>Chryseobacterium group</taxon>
        <taxon>Chryseobacterium</taxon>
    </lineage>
</organism>
<accession>A0ABT3HP18</accession>
<dbReference type="RefSeq" id="WP_264743464.1">
    <property type="nucleotide sequence ID" value="NZ_JAPDHV010000003.1"/>
</dbReference>
<keyword evidence="3" id="KW-1185">Reference proteome</keyword>
<reference evidence="2" key="1">
    <citation type="submission" date="2022-10" db="EMBL/GenBank/DDBJ databases">
        <title>Chryseobacterium babae sp. nov. isolated from the gut of the beetle Oryctes rhinoceros, and Chryseobacterium kimseyorum sp. nov., isolated from a stick insect rearing cage.</title>
        <authorList>
            <person name="Shelomi M."/>
            <person name="Han C.-J."/>
            <person name="Chen W.-M."/>
            <person name="Chen H.-K."/>
            <person name="Liaw S.-J."/>
            <person name="Muhle E."/>
            <person name="Clermont D."/>
        </authorList>
    </citation>
    <scope>NUCLEOTIDE SEQUENCE</scope>
    <source>
        <strain evidence="2">WLa1L2M3</strain>
    </source>
</reference>
<evidence type="ECO:0000313" key="3">
    <source>
        <dbReference type="Proteomes" id="UP001163719"/>
    </source>
</evidence>
<gene>
    <name evidence="2" type="ORF">OH806_09655</name>
</gene>
<dbReference type="PANTHER" id="PTHR33840:SF1">
    <property type="entry name" value="TLE1 PHOSPHOLIPASE DOMAIN-CONTAINING PROTEIN"/>
    <property type="match status" value="1"/>
</dbReference>
<sequence length="533" mass="60458">MSIQYFVEGKIKSQIKGDYLAYSKENIVHNTVISVEQKGNDTGVKYGNAEKINTEDKPTNLLDVSLNLFFDGTQNNKTNTELGKDYEKSNHEDDSYTNDYSNVARGYDAVDPNAENQVAEYIEGIGTEDGEGEMYLWGNVPHESILFGTGSRGVMAKVIKGCRKGAEKLAKYAQKDIHLKVNVFGFSRGATAARHFLHIANSSAKVIENSSGIYALSPKNENSLKDAVKLKERHPITDNYGYFGACLRYWDVIPQKITFNFVGLYDTVASYGLNHRGKGPIDGDTKQLGLNAVKKAYFVLQIASDDEFRDNFDLTNINSASVKGLEFTLPGVHSDIGGCYVNGSKEIVDLYQEEGSSIQCEKYRKILIDEGWYDPTQIYIQRLSPHREGVDARYILKGERVLFNIYDRISLNTMIYYSQQEQFGVKYEQKRVGEHKISDMFLDSIYNQLKNYMNACNSLRNTYVEEYNKTNSSGDYLSKIKSIHYEDFIDINDLKELRNKYLHWSANVTKIGYGPRVGKVANGKERKRNIQYG</sequence>
<dbReference type="InterPro" id="IPR018712">
    <property type="entry name" value="Tle1-like_cat"/>
</dbReference>
<name>A0ABT3HP18_9FLAO</name>
<dbReference type="EMBL" id="JAPDHV010000003">
    <property type="protein sequence ID" value="MCW3161526.1"/>
    <property type="molecule type" value="Genomic_DNA"/>
</dbReference>